<dbReference type="EMBL" id="JPHZ01000031">
    <property type="protein sequence ID" value="KLT85010.1"/>
    <property type="molecule type" value="Genomic_DNA"/>
</dbReference>
<evidence type="ECO:0000313" key="2">
    <source>
        <dbReference type="Proteomes" id="UP000036122"/>
    </source>
</evidence>
<proteinExistence type="predicted"/>
<reference evidence="1 2" key="1">
    <citation type="submission" date="2014-07" db="EMBL/GenBank/DDBJ databases">
        <authorList>
            <person name="Harkins D.M."/>
            <person name="Lesho E."/>
            <person name="Waterman P.E."/>
            <person name="Chan A."/>
            <person name="Fouts D.E."/>
        </authorList>
    </citation>
    <scope>NUCLEOTIDE SEQUENCE [LARGE SCALE GENOMIC DNA]</scope>
    <source>
        <strain evidence="1 2">MRSN 3527</strain>
    </source>
</reference>
<protein>
    <submittedName>
        <fullName evidence="1">Uncharacterized protein</fullName>
    </submittedName>
</protein>
<name>A0A0J0ZSN3_ACIBA</name>
<organism evidence="1 2">
    <name type="scientific">Acinetobacter baumannii MRSN 3527</name>
    <dbReference type="NCBI Taxonomy" id="1409923"/>
    <lineage>
        <taxon>Bacteria</taxon>
        <taxon>Pseudomonadati</taxon>
        <taxon>Pseudomonadota</taxon>
        <taxon>Gammaproteobacteria</taxon>
        <taxon>Moraxellales</taxon>
        <taxon>Moraxellaceae</taxon>
        <taxon>Acinetobacter</taxon>
        <taxon>Acinetobacter calcoaceticus/baumannii complex</taxon>
    </lineage>
</organism>
<comment type="caution">
    <text evidence="1">The sequence shown here is derived from an EMBL/GenBank/DDBJ whole genome shotgun (WGS) entry which is preliminary data.</text>
</comment>
<sequence length="93" mass="10194">MPEFIVTIEADSAPQIVLGQMLLGGTVTALKLEKRKLVSVAELVAKYGLSDETIRTKCISINQGTNGKHMYDPDAADAILKNQKVRRGPKRKN</sequence>
<accession>A0A0J0ZSN3</accession>
<dbReference type="AlphaFoldDB" id="A0A0J0ZSN3"/>
<dbReference type="RefSeq" id="WP_001113835.1">
    <property type="nucleotide sequence ID" value="NZ_JPHZ01000031.1"/>
</dbReference>
<gene>
    <name evidence="1" type="ORF">T630_2911</name>
</gene>
<dbReference type="Proteomes" id="UP000036122">
    <property type="component" value="Unassembled WGS sequence"/>
</dbReference>
<evidence type="ECO:0000313" key="1">
    <source>
        <dbReference type="EMBL" id="KLT85010.1"/>
    </source>
</evidence>
<dbReference type="PATRIC" id="fig|1409923.3.peg.3688"/>